<dbReference type="Gene3D" id="3.40.33.10">
    <property type="entry name" value="CAP"/>
    <property type="match status" value="1"/>
</dbReference>
<feature type="chain" id="PRO_5046612443" description="SCP domain-containing protein" evidence="2">
    <location>
        <begin position="20"/>
        <end position="261"/>
    </location>
</feature>
<feature type="region of interest" description="Disordered" evidence="1">
    <location>
        <begin position="25"/>
        <end position="121"/>
    </location>
</feature>
<dbReference type="PROSITE" id="PS51257">
    <property type="entry name" value="PROKAR_LIPOPROTEIN"/>
    <property type="match status" value="1"/>
</dbReference>
<protein>
    <recommendedName>
        <fullName evidence="3">SCP domain-containing protein</fullName>
    </recommendedName>
</protein>
<reference evidence="4 5" key="1">
    <citation type="journal article" date="2021" name="Int. J. Syst. Evol. Microbiol.">
        <title>Clostridium zeae sp. nov., isolated from corn silage.</title>
        <authorList>
            <person name="Kobayashi H."/>
            <person name="Tanizawa Y."/>
            <person name="Yagura M."/>
            <person name="Sakamoto M."/>
            <person name="Ohkuma M."/>
            <person name="Tohno M."/>
        </authorList>
    </citation>
    <scope>NUCLEOTIDE SEQUENCE [LARGE SCALE GENOMIC DNA]</scope>
    <source>
        <strain evidence="4 5">CSC2</strain>
    </source>
</reference>
<accession>A0ABQ1E4B1</accession>
<dbReference type="EMBL" id="BMBA01000001">
    <property type="protein sequence ID" value="GFZ29580.1"/>
    <property type="molecule type" value="Genomic_DNA"/>
</dbReference>
<keyword evidence="5" id="KW-1185">Reference proteome</keyword>
<evidence type="ECO:0000256" key="2">
    <source>
        <dbReference type="SAM" id="SignalP"/>
    </source>
</evidence>
<feature type="compositionally biased region" description="Polar residues" evidence="1">
    <location>
        <begin position="30"/>
        <end position="52"/>
    </location>
</feature>
<dbReference type="CDD" id="cd05379">
    <property type="entry name" value="CAP_bacterial"/>
    <property type="match status" value="1"/>
</dbReference>
<proteinExistence type="predicted"/>
<evidence type="ECO:0000259" key="3">
    <source>
        <dbReference type="Pfam" id="PF00188"/>
    </source>
</evidence>
<dbReference type="InterPro" id="IPR035940">
    <property type="entry name" value="CAP_sf"/>
</dbReference>
<dbReference type="Pfam" id="PF00188">
    <property type="entry name" value="CAP"/>
    <property type="match status" value="1"/>
</dbReference>
<evidence type="ECO:0000313" key="4">
    <source>
        <dbReference type="EMBL" id="GFZ29580.1"/>
    </source>
</evidence>
<evidence type="ECO:0000313" key="5">
    <source>
        <dbReference type="Proteomes" id="UP000663802"/>
    </source>
</evidence>
<dbReference type="InterPro" id="IPR014044">
    <property type="entry name" value="CAP_dom"/>
</dbReference>
<comment type="caution">
    <text evidence="4">The sequence shown here is derived from an EMBL/GenBank/DDBJ whole genome shotgun (WGS) entry which is preliminary data.</text>
</comment>
<name>A0ABQ1E4B1_9CLOT</name>
<evidence type="ECO:0000256" key="1">
    <source>
        <dbReference type="SAM" id="MobiDB-lite"/>
    </source>
</evidence>
<keyword evidence="2" id="KW-0732">Signal</keyword>
<organism evidence="4 5">
    <name type="scientific">Clostridium zeae</name>
    <dbReference type="NCBI Taxonomy" id="2759022"/>
    <lineage>
        <taxon>Bacteria</taxon>
        <taxon>Bacillati</taxon>
        <taxon>Bacillota</taxon>
        <taxon>Clostridia</taxon>
        <taxon>Eubacteriales</taxon>
        <taxon>Clostridiaceae</taxon>
        <taxon>Clostridium</taxon>
    </lineage>
</organism>
<gene>
    <name evidence="4" type="ORF">CSC2_01060</name>
</gene>
<dbReference type="Proteomes" id="UP000663802">
    <property type="component" value="Unassembled WGS sequence"/>
</dbReference>
<sequence length="261" mass="28142">MRKKFIVISCFLSAVVMFTGCTTTKKNTTAQNPNGTYSAPNDNTAGTNDNSGTKAPQTQTAPNTPPATQPIPNQQGGGTQNGGTQYNTPATDQSNGTNANGTGTNSNGSGTNKAQPNQSSTGVQYMSTIEADILKYSNQERQKIGLAPLTINTTAAKYARSKSEEMIRLNYFDHKSPVNGYISDIAQRDSWRYSYIGENIYTMSLSGQRVEDVASGQSIVQSWMNSPGHRANILNKSYTQIGIGVTYENGKVMATQIFYTP</sequence>
<dbReference type="RefSeq" id="WP_206867618.1">
    <property type="nucleotide sequence ID" value="NZ_BMBA01000001.1"/>
</dbReference>
<dbReference type="PANTHER" id="PTHR31157:SF1">
    <property type="entry name" value="SCP DOMAIN-CONTAINING PROTEIN"/>
    <property type="match status" value="1"/>
</dbReference>
<dbReference type="PANTHER" id="PTHR31157">
    <property type="entry name" value="SCP DOMAIN-CONTAINING PROTEIN"/>
    <property type="match status" value="1"/>
</dbReference>
<feature type="compositionally biased region" description="Low complexity" evidence="1">
    <location>
        <begin position="53"/>
        <end position="62"/>
    </location>
</feature>
<feature type="domain" description="SCP" evidence="3">
    <location>
        <begin position="136"/>
        <end position="251"/>
    </location>
</feature>
<feature type="compositionally biased region" description="Low complexity" evidence="1">
    <location>
        <begin position="82"/>
        <end position="112"/>
    </location>
</feature>
<feature type="signal peptide" evidence="2">
    <location>
        <begin position="1"/>
        <end position="19"/>
    </location>
</feature>
<dbReference type="SUPFAM" id="SSF55797">
    <property type="entry name" value="PR-1-like"/>
    <property type="match status" value="1"/>
</dbReference>